<dbReference type="KEGG" id="ttr:Tter_2385"/>
<feature type="domain" description="HTH lacI-type" evidence="4">
    <location>
        <begin position="5"/>
        <end position="59"/>
    </location>
</feature>
<dbReference type="Gene3D" id="3.40.50.2300">
    <property type="match status" value="2"/>
</dbReference>
<name>D1CHR1_THET1</name>
<evidence type="ECO:0000256" key="1">
    <source>
        <dbReference type="ARBA" id="ARBA00023015"/>
    </source>
</evidence>
<dbReference type="CDD" id="cd06267">
    <property type="entry name" value="PBP1_LacI_sugar_binding-like"/>
    <property type="match status" value="1"/>
</dbReference>
<dbReference type="GO" id="GO:0003700">
    <property type="term" value="F:DNA-binding transcription factor activity"/>
    <property type="evidence" value="ECO:0007669"/>
    <property type="project" value="TreeGrafter"/>
</dbReference>
<protein>
    <submittedName>
        <fullName evidence="5">Transcriptional regulator, LacI family</fullName>
    </submittedName>
</protein>
<evidence type="ECO:0000313" key="5">
    <source>
        <dbReference type="EMBL" id="ACZ43282.1"/>
    </source>
</evidence>
<organism evidence="5 6">
    <name type="scientific">Thermobaculum terrenum (strain ATCC BAA-798 / CCMEE 7001 / YNP1)</name>
    <dbReference type="NCBI Taxonomy" id="525904"/>
    <lineage>
        <taxon>Bacteria</taxon>
        <taxon>Bacillati</taxon>
        <taxon>Chloroflexota</taxon>
        <taxon>Chloroflexia</taxon>
        <taxon>Candidatus Thermobaculales</taxon>
        <taxon>Candidatus Thermobaculaceae</taxon>
        <taxon>Thermobaculum</taxon>
    </lineage>
</organism>
<dbReference type="SMART" id="SM00354">
    <property type="entry name" value="HTH_LACI"/>
    <property type="match status" value="1"/>
</dbReference>
<reference evidence="6" key="1">
    <citation type="journal article" date="2010" name="Stand. Genomic Sci.">
        <title>Complete genome sequence of 'Thermobaculum terrenum' type strain (YNP1).</title>
        <authorList>
            <person name="Kiss H."/>
            <person name="Cleland D."/>
            <person name="Lapidus A."/>
            <person name="Lucas S."/>
            <person name="Glavina Del Rio T."/>
            <person name="Nolan M."/>
            <person name="Tice H."/>
            <person name="Han C."/>
            <person name="Goodwin L."/>
            <person name="Pitluck S."/>
            <person name="Liolios K."/>
            <person name="Ivanova N."/>
            <person name="Mavromatis K."/>
            <person name="Ovchinnikova G."/>
            <person name="Pati A."/>
            <person name="Chen A."/>
            <person name="Palaniappan K."/>
            <person name="Land M."/>
            <person name="Hauser L."/>
            <person name="Chang Y."/>
            <person name="Jeffries C."/>
            <person name="Lu M."/>
            <person name="Brettin T."/>
            <person name="Detter J."/>
            <person name="Goker M."/>
            <person name="Tindall B."/>
            <person name="Beck B."/>
            <person name="McDermott T."/>
            <person name="Woyke T."/>
            <person name="Bristow J."/>
            <person name="Eisen J."/>
            <person name="Markowitz V."/>
            <person name="Hugenholtz P."/>
            <person name="Kyrpides N."/>
            <person name="Klenk H."/>
            <person name="Cheng J."/>
        </authorList>
    </citation>
    <scope>NUCLEOTIDE SEQUENCE [LARGE SCALE GENOMIC DNA]</scope>
    <source>
        <strain evidence="6">ATCC BAA-798 / YNP1</strain>
    </source>
</reference>
<keyword evidence="1" id="KW-0805">Transcription regulation</keyword>
<keyword evidence="3" id="KW-0804">Transcription</keyword>
<dbReference type="GO" id="GO:0000976">
    <property type="term" value="F:transcription cis-regulatory region binding"/>
    <property type="evidence" value="ECO:0007669"/>
    <property type="project" value="TreeGrafter"/>
</dbReference>
<dbReference type="OrthoDB" id="37081at2"/>
<dbReference type="EMBL" id="CP001826">
    <property type="protein sequence ID" value="ACZ43282.1"/>
    <property type="molecule type" value="Genomic_DNA"/>
</dbReference>
<dbReference type="HOGENOM" id="CLU_037628_6_0_0"/>
<dbReference type="PRINTS" id="PR00036">
    <property type="entry name" value="HTHLACI"/>
</dbReference>
<evidence type="ECO:0000259" key="4">
    <source>
        <dbReference type="PROSITE" id="PS50932"/>
    </source>
</evidence>
<dbReference type="CDD" id="cd01392">
    <property type="entry name" value="HTH_LacI"/>
    <property type="match status" value="1"/>
</dbReference>
<dbReference type="PROSITE" id="PS50932">
    <property type="entry name" value="HTH_LACI_2"/>
    <property type="match status" value="1"/>
</dbReference>
<dbReference type="Proteomes" id="UP000000323">
    <property type="component" value="Chromosome 2"/>
</dbReference>
<dbReference type="Gene3D" id="1.10.260.40">
    <property type="entry name" value="lambda repressor-like DNA-binding domains"/>
    <property type="match status" value="1"/>
</dbReference>
<dbReference type="InterPro" id="IPR028082">
    <property type="entry name" value="Peripla_BP_I"/>
</dbReference>
<keyword evidence="6" id="KW-1185">Reference proteome</keyword>
<accession>D1CHR1</accession>
<dbReference type="STRING" id="525904.Tter_2385"/>
<dbReference type="PROSITE" id="PS00356">
    <property type="entry name" value="HTH_LACI_1"/>
    <property type="match status" value="1"/>
</dbReference>
<gene>
    <name evidence="5" type="ordered locus">Tter_2385</name>
</gene>
<evidence type="ECO:0000313" key="6">
    <source>
        <dbReference type="Proteomes" id="UP000000323"/>
    </source>
</evidence>
<evidence type="ECO:0000256" key="3">
    <source>
        <dbReference type="ARBA" id="ARBA00023163"/>
    </source>
</evidence>
<evidence type="ECO:0000256" key="2">
    <source>
        <dbReference type="ARBA" id="ARBA00023125"/>
    </source>
</evidence>
<dbReference type="SUPFAM" id="SSF47413">
    <property type="entry name" value="lambda repressor-like DNA-binding domains"/>
    <property type="match status" value="1"/>
</dbReference>
<dbReference type="AlphaFoldDB" id="D1CHR1"/>
<dbReference type="InterPro" id="IPR046335">
    <property type="entry name" value="LacI/GalR-like_sensor"/>
</dbReference>
<dbReference type="InterPro" id="IPR010982">
    <property type="entry name" value="Lambda_DNA-bd_dom_sf"/>
</dbReference>
<dbReference type="Pfam" id="PF13377">
    <property type="entry name" value="Peripla_BP_3"/>
    <property type="match status" value="1"/>
</dbReference>
<dbReference type="Pfam" id="PF00356">
    <property type="entry name" value="LacI"/>
    <property type="match status" value="1"/>
</dbReference>
<sequence>MKRQVTLHDVARDAGVSIKTVSRVVNGEEHVSPGTRERVLASVRRLGYRPNEVARSLKGGGSRMLGLLIADISNPFYASIAKAVEDESRRAGYSLVLCASSEDVDREREYVEMLFRRRLEGLLLVPAPNGHDYLRREIQAGLVVVAIDRPVDGLGVDTVLVENRSGTYAALRHLILHGHRRIGFVGAEHQLYTVRERLAGYEQALRESGLEPMVELDAPDAPRAAAATRRLLELPLPPTALFCVNNLATLGALQTLRTLGLRVPEDVTLVGFDDFELAELLHPTLTMVRQPTEEMGRLGARMLLERLNGEYTGEPRRVVLPTQLMLRESCGCRRNIDQESERCTLP</sequence>
<dbReference type="PANTHER" id="PTHR30146:SF109">
    <property type="entry name" value="HTH-TYPE TRANSCRIPTIONAL REGULATOR GALS"/>
    <property type="match status" value="1"/>
</dbReference>
<dbReference type="InterPro" id="IPR000843">
    <property type="entry name" value="HTH_LacI"/>
</dbReference>
<keyword evidence="2" id="KW-0238">DNA-binding</keyword>
<proteinExistence type="predicted"/>
<dbReference type="RefSeq" id="WP_012876313.1">
    <property type="nucleotide sequence ID" value="NC_013526.1"/>
</dbReference>
<dbReference type="PANTHER" id="PTHR30146">
    <property type="entry name" value="LACI-RELATED TRANSCRIPTIONAL REPRESSOR"/>
    <property type="match status" value="1"/>
</dbReference>
<dbReference type="eggNOG" id="COG1609">
    <property type="taxonomic scope" value="Bacteria"/>
</dbReference>
<dbReference type="SUPFAM" id="SSF53822">
    <property type="entry name" value="Periplasmic binding protein-like I"/>
    <property type="match status" value="1"/>
</dbReference>